<comment type="caution">
    <text evidence="1">The sequence shown here is derived from an EMBL/GenBank/DDBJ whole genome shotgun (WGS) entry which is preliminary data.</text>
</comment>
<protein>
    <submittedName>
        <fullName evidence="1">Uncharacterized protein</fullName>
    </submittedName>
</protein>
<proteinExistence type="predicted"/>
<name>A0ABU8R1L2_9PSED</name>
<sequence>MNDPQPVVLFRRLQRDTRQQVLHELEARVSEDGQHLILSRYRERTGDGTAAQQRHEVHRRVPIATLLKWVARQSLEREPS</sequence>
<evidence type="ECO:0000313" key="1">
    <source>
        <dbReference type="EMBL" id="MEJ5903745.1"/>
    </source>
</evidence>
<organism evidence="1 2">
    <name type="scientific">Pseudomonas kermanshahensis</name>
    <dbReference type="NCBI Taxonomy" id="2745482"/>
    <lineage>
        <taxon>Bacteria</taxon>
        <taxon>Pseudomonadati</taxon>
        <taxon>Pseudomonadota</taxon>
        <taxon>Gammaproteobacteria</taxon>
        <taxon>Pseudomonadales</taxon>
        <taxon>Pseudomonadaceae</taxon>
        <taxon>Pseudomonas</taxon>
    </lineage>
</organism>
<gene>
    <name evidence="1" type="ORF">V7V80_03515</name>
</gene>
<dbReference type="EMBL" id="JBBHLD010000002">
    <property type="protein sequence ID" value="MEJ5903745.1"/>
    <property type="molecule type" value="Genomic_DNA"/>
</dbReference>
<dbReference type="RefSeq" id="WP_186703363.1">
    <property type="nucleotide sequence ID" value="NZ_JABWRY020000001.1"/>
</dbReference>
<dbReference type="Proteomes" id="UP001377692">
    <property type="component" value="Unassembled WGS sequence"/>
</dbReference>
<accession>A0ABU8R1L2</accession>
<reference evidence="1 2" key="1">
    <citation type="submission" date="2024-02" db="EMBL/GenBank/DDBJ databases">
        <title>Identification of pathogenicity and growth-promoting functions of Pseudomonas putida variants.</title>
        <authorList>
            <person name="Sun J."/>
        </authorList>
    </citation>
    <scope>NUCLEOTIDE SEQUENCE [LARGE SCALE GENOMIC DNA]</scope>
    <source>
        <strain evidence="1 2">A04</strain>
    </source>
</reference>
<keyword evidence="2" id="KW-1185">Reference proteome</keyword>
<evidence type="ECO:0000313" key="2">
    <source>
        <dbReference type="Proteomes" id="UP001377692"/>
    </source>
</evidence>